<feature type="non-terminal residue" evidence="1">
    <location>
        <position position="63"/>
    </location>
</feature>
<dbReference type="OrthoDB" id="771136at2759"/>
<reference evidence="1 2" key="1">
    <citation type="submission" date="2014-04" db="EMBL/GenBank/DDBJ databases">
        <authorList>
            <consortium name="DOE Joint Genome Institute"/>
            <person name="Kuo A."/>
            <person name="Kohler A."/>
            <person name="Jargeat P."/>
            <person name="Nagy L.G."/>
            <person name="Floudas D."/>
            <person name="Copeland A."/>
            <person name="Barry K.W."/>
            <person name="Cichocki N."/>
            <person name="Veneault-Fourrey C."/>
            <person name="LaButti K."/>
            <person name="Lindquist E.A."/>
            <person name="Lipzen A."/>
            <person name="Lundell T."/>
            <person name="Morin E."/>
            <person name="Murat C."/>
            <person name="Sun H."/>
            <person name="Tunlid A."/>
            <person name="Henrissat B."/>
            <person name="Grigoriev I.V."/>
            <person name="Hibbett D.S."/>
            <person name="Martin F."/>
            <person name="Nordberg H.P."/>
            <person name="Cantor M.N."/>
            <person name="Hua S.X."/>
        </authorList>
    </citation>
    <scope>NUCLEOTIDE SEQUENCE [LARGE SCALE GENOMIC DNA]</scope>
    <source>
        <strain evidence="1 2">Ve08.2h10</strain>
    </source>
</reference>
<dbReference type="EMBL" id="KN825004">
    <property type="protein sequence ID" value="KIK96105.1"/>
    <property type="molecule type" value="Genomic_DNA"/>
</dbReference>
<keyword evidence="2" id="KW-1185">Reference proteome</keyword>
<dbReference type="InParanoid" id="A0A0D0E9V9"/>
<organism evidence="1 2">
    <name type="scientific">Paxillus rubicundulus Ve08.2h10</name>
    <dbReference type="NCBI Taxonomy" id="930991"/>
    <lineage>
        <taxon>Eukaryota</taxon>
        <taxon>Fungi</taxon>
        <taxon>Dikarya</taxon>
        <taxon>Basidiomycota</taxon>
        <taxon>Agaricomycotina</taxon>
        <taxon>Agaricomycetes</taxon>
        <taxon>Agaricomycetidae</taxon>
        <taxon>Boletales</taxon>
        <taxon>Paxilineae</taxon>
        <taxon>Paxillaceae</taxon>
        <taxon>Paxillus</taxon>
    </lineage>
</organism>
<gene>
    <name evidence="1" type="ORF">PAXRUDRAFT_118097</name>
</gene>
<name>A0A0D0E9V9_9AGAM</name>
<dbReference type="HOGENOM" id="CLU_187851_0_0_1"/>
<accession>A0A0D0E9V9</accession>
<dbReference type="Proteomes" id="UP000054538">
    <property type="component" value="Unassembled WGS sequence"/>
</dbReference>
<evidence type="ECO:0000313" key="2">
    <source>
        <dbReference type="Proteomes" id="UP000054538"/>
    </source>
</evidence>
<reference evidence="2" key="2">
    <citation type="submission" date="2015-01" db="EMBL/GenBank/DDBJ databases">
        <title>Evolutionary Origins and Diversification of the Mycorrhizal Mutualists.</title>
        <authorList>
            <consortium name="DOE Joint Genome Institute"/>
            <consortium name="Mycorrhizal Genomics Consortium"/>
            <person name="Kohler A."/>
            <person name="Kuo A."/>
            <person name="Nagy L.G."/>
            <person name="Floudas D."/>
            <person name="Copeland A."/>
            <person name="Barry K.W."/>
            <person name="Cichocki N."/>
            <person name="Veneault-Fourrey C."/>
            <person name="LaButti K."/>
            <person name="Lindquist E.A."/>
            <person name="Lipzen A."/>
            <person name="Lundell T."/>
            <person name="Morin E."/>
            <person name="Murat C."/>
            <person name="Riley R."/>
            <person name="Ohm R."/>
            <person name="Sun H."/>
            <person name="Tunlid A."/>
            <person name="Henrissat B."/>
            <person name="Grigoriev I.V."/>
            <person name="Hibbett D.S."/>
            <person name="Martin F."/>
        </authorList>
    </citation>
    <scope>NUCLEOTIDE SEQUENCE [LARGE SCALE GENOMIC DNA]</scope>
    <source>
        <strain evidence="2">Ve08.2h10</strain>
    </source>
</reference>
<proteinExistence type="predicted"/>
<sequence length="63" mass="6951">SDVEGMQKGRVFTLIETGMNLAYIPSDAADAICMNEEAVHAKTIDRHSWYVLCLSQANLSSTF</sequence>
<evidence type="ECO:0000313" key="1">
    <source>
        <dbReference type="EMBL" id="KIK96105.1"/>
    </source>
</evidence>
<dbReference type="AlphaFoldDB" id="A0A0D0E9V9"/>
<feature type="non-terminal residue" evidence="1">
    <location>
        <position position="1"/>
    </location>
</feature>
<protein>
    <submittedName>
        <fullName evidence="1">Uncharacterized protein</fullName>
    </submittedName>
</protein>